<evidence type="ECO:0000313" key="2">
    <source>
        <dbReference type="EMBL" id="QDX91822.1"/>
    </source>
</evidence>
<sequence length="102" mass="12019">MGTMPLWFWIFYYLFILVTIILTIVCMIKKKHILFSVITLVFTILAPVVFFLNSLARGYGNELEFFYRELCSGKIWPIFGITALAEIGFWYFLLIKGYKGKR</sequence>
<dbReference type="Proteomes" id="UP000319432">
    <property type="component" value="Chromosome"/>
</dbReference>
<dbReference type="OrthoDB" id="2645556at2"/>
<name>A0A518V4A9_BRELA</name>
<keyword evidence="1" id="KW-1133">Transmembrane helix</keyword>
<feature type="transmembrane region" description="Helical" evidence="1">
    <location>
        <begin position="75"/>
        <end position="94"/>
    </location>
</feature>
<feature type="transmembrane region" description="Helical" evidence="1">
    <location>
        <begin position="33"/>
        <end position="55"/>
    </location>
</feature>
<keyword evidence="1" id="KW-0812">Transmembrane</keyword>
<feature type="transmembrane region" description="Helical" evidence="1">
    <location>
        <begin position="6"/>
        <end position="26"/>
    </location>
</feature>
<organism evidence="2 3">
    <name type="scientific">Brevibacillus laterosporus</name>
    <name type="common">Bacillus laterosporus</name>
    <dbReference type="NCBI Taxonomy" id="1465"/>
    <lineage>
        <taxon>Bacteria</taxon>
        <taxon>Bacillati</taxon>
        <taxon>Bacillota</taxon>
        <taxon>Bacilli</taxon>
        <taxon>Bacillales</taxon>
        <taxon>Paenibacillaceae</taxon>
        <taxon>Brevibacillus</taxon>
    </lineage>
</organism>
<evidence type="ECO:0000313" key="3">
    <source>
        <dbReference type="Proteomes" id="UP000319432"/>
    </source>
</evidence>
<keyword evidence="1" id="KW-0472">Membrane</keyword>
<reference evidence="2 3" key="1">
    <citation type="submission" date="2018-11" db="EMBL/GenBank/DDBJ databases">
        <title>Phylogenetic determinants of toxin gene distribution in genomes of Brevibacillus laterosporus.</title>
        <authorList>
            <person name="Glare T.R."/>
            <person name="Durrant A."/>
            <person name="Berry C."/>
            <person name="Palma L."/>
            <person name="Ormskirk M."/>
            <person name="Cox M.O."/>
        </authorList>
    </citation>
    <scope>NUCLEOTIDE SEQUENCE [LARGE SCALE GENOMIC DNA]</scope>
    <source>
        <strain evidence="2 3">1821L</strain>
    </source>
</reference>
<gene>
    <name evidence="2" type="ORF">EEL30_05215</name>
</gene>
<accession>A0A518V4A9</accession>
<proteinExistence type="predicted"/>
<protein>
    <submittedName>
        <fullName evidence="2">Uncharacterized protein</fullName>
    </submittedName>
</protein>
<evidence type="ECO:0000256" key="1">
    <source>
        <dbReference type="SAM" id="Phobius"/>
    </source>
</evidence>
<dbReference type="AlphaFoldDB" id="A0A518V4A9"/>
<dbReference type="EMBL" id="CP033464">
    <property type="protein sequence ID" value="QDX91822.1"/>
    <property type="molecule type" value="Genomic_DNA"/>
</dbReference>
<keyword evidence="3" id="KW-1185">Reference proteome</keyword>